<protein>
    <submittedName>
        <fullName evidence="2">Uncharacterized protein</fullName>
    </submittedName>
</protein>
<sequence>MIARTIVAFDLLRDALSAIFGLSNLRRSVSIRCQGYIGDFVLGSHAKDMVVLCYNYDNESSDDDSDDDDVEKDEEDEEKEEHLALADPSAIPKDDPVPSS</sequence>
<evidence type="ECO:0000313" key="3">
    <source>
        <dbReference type="Proteomes" id="UP001151760"/>
    </source>
</evidence>
<name>A0ABQ5FZ49_9ASTR</name>
<feature type="compositionally biased region" description="Acidic residues" evidence="1">
    <location>
        <begin position="59"/>
        <end position="79"/>
    </location>
</feature>
<keyword evidence="3" id="KW-1185">Reference proteome</keyword>
<comment type="caution">
    <text evidence="2">The sequence shown here is derived from an EMBL/GenBank/DDBJ whole genome shotgun (WGS) entry which is preliminary data.</text>
</comment>
<gene>
    <name evidence="2" type="ORF">Tco_1019688</name>
</gene>
<evidence type="ECO:0000313" key="2">
    <source>
        <dbReference type="EMBL" id="GJT68208.1"/>
    </source>
</evidence>
<organism evidence="2 3">
    <name type="scientific">Tanacetum coccineum</name>
    <dbReference type="NCBI Taxonomy" id="301880"/>
    <lineage>
        <taxon>Eukaryota</taxon>
        <taxon>Viridiplantae</taxon>
        <taxon>Streptophyta</taxon>
        <taxon>Embryophyta</taxon>
        <taxon>Tracheophyta</taxon>
        <taxon>Spermatophyta</taxon>
        <taxon>Magnoliopsida</taxon>
        <taxon>eudicotyledons</taxon>
        <taxon>Gunneridae</taxon>
        <taxon>Pentapetalae</taxon>
        <taxon>asterids</taxon>
        <taxon>campanulids</taxon>
        <taxon>Asterales</taxon>
        <taxon>Asteraceae</taxon>
        <taxon>Asteroideae</taxon>
        <taxon>Anthemideae</taxon>
        <taxon>Anthemidinae</taxon>
        <taxon>Tanacetum</taxon>
    </lineage>
</organism>
<evidence type="ECO:0000256" key="1">
    <source>
        <dbReference type="SAM" id="MobiDB-lite"/>
    </source>
</evidence>
<reference evidence="2" key="2">
    <citation type="submission" date="2022-01" db="EMBL/GenBank/DDBJ databases">
        <authorList>
            <person name="Yamashiro T."/>
            <person name="Shiraishi A."/>
            <person name="Satake H."/>
            <person name="Nakayama K."/>
        </authorList>
    </citation>
    <scope>NUCLEOTIDE SEQUENCE</scope>
</reference>
<dbReference type="EMBL" id="BQNB010017877">
    <property type="protein sequence ID" value="GJT68208.1"/>
    <property type="molecule type" value="Genomic_DNA"/>
</dbReference>
<proteinExistence type="predicted"/>
<reference evidence="2" key="1">
    <citation type="journal article" date="2022" name="Int. J. Mol. Sci.">
        <title>Draft Genome of Tanacetum Coccineum: Genomic Comparison of Closely Related Tanacetum-Family Plants.</title>
        <authorList>
            <person name="Yamashiro T."/>
            <person name="Shiraishi A."/>
            <person name="Nakayama K."/>
            <person name="Satake H."/>
        </authorList>
    </citation>
    <scope>NUCLEOTIDE SEQUENCE</scope>
</reference>
<accession>A0ABQ5FZ49</accession>
<dbReference type="Proteomes" id="UP001151760">
    <property type="component" value="Unassembled WGS sequence"/>
</dbReference>
<feature type="region of interest" description="Disordered" evidence="1">
    <location>
        <begin position="58"/>
        <end position="100"/>
    </location>
</feature>